<dbReference type="PANTHER" id="PTHR43394">
    <property type="entry name" value="ATP-DEPENDENT PERMEASE MDL1, MITOCHONDRIAL"/>
    <property type="match status" value="1"/>
</dbReference>
<evidence type="ECO:0000256" key="3">
    <source>
        <dbReference type="ARBA" id="ARBA00022475"/>
    </source>
</evidence>
<dbReference type="InterPro" id="IPR017871">
    <property type="entry name" value="ABC_transporter-like_CS"/>
</dbReference>
<feature type="transmembrane region" description="Helical" evidence="11">
    <location>
        <begin position="277"/>
        <end position="297"/>
    </location>
</feature>
<keyword evidence="5 11" id="KW-0812">Transmembrane</keyword>
<keyword evidence="7" id="KW-0067">ATP-binding</keyword>
<evidence type="ECO:0000256" key="4">
    <source>
        <dbReference type="ARBA" id="ARBA00022519"/>
    </source>
</evidence>
<dbReference type="CDD" id="cd18548">
    <property type="entry name" value="ABC_6TM_Tm287_like"/>
    <property type="match status" value="1"/>
</dbReference>
<evidence type="ECO:0000256" key="1">
    <source>
        <dbReference type="ARBA" id="ARBA00004429"/>
    </source>
</evidence>
<evidence type="ECO:0000259" key="13">
    <source>
        <dbReference type="PROSITE" id="PS50929"/>
    </source>
</evidence>
<evidence type="ECO:0000256" key="8">
    <source>
        <dbReference type="ARBA" id="ARBA00022989"/>
    </source>
</evidence>
<dbReference type="InterPro" id="IPR011527">
    <property type="entry name" value="ABC1_TM_dom"/>
</dbReference>
<dbReference type="InterPro" id="IPR027417">
    <property type="entry name" value="P-loop_NTPase"/>
</dbReference>
<dbReference type="SUPFAM" id="SSF90123">
    <property type="entry name" value="ABC transporter transmembrane region"/>
    <property type="match status" value="1"/>
</dbReference>
<dbReference type="GO" id="GO:0016887">
    <property type="term" value="F:ATP hydrolysis activity"/>
    <property type="evidence" value="ECO:0007669"/>
    <property type="project" value="InterPro"/>
</dbReference>
<dbReference type="Pfam" id="PF00005">
    <property type="entry name" value="ABC_tran"/>
    <property type="match status" value="1"/>
</dbReference>
<dbReference type="InterPro" id="IPR003439">
    <property type="entry name" value="ABC_transporter-like_ATP-bd"/>
</dbReference>
<name>A0A2M9HHR3_9BIFI</name>
<dbReference type="EMBL" id="PEBK01000001">
    <property type="protein sequence ID" value="PJM76333.1"/>
    <property type="molecule type" value="Genomic_DNA"/>
</dbReference>
<dbReference type="PROSITE" id="PS00211">
    <property type="entry name" value="ABC_TRANSPORTER_1"/>
    <property type="match status" value="1"/>
</dbReference>
<evidence type="ECO:0000256" key="5">
    <source>
        <dbReference type="ARBA" id="ARBA00022692"/>
    </source>
</evidence>
<feature type="transmembrane region" description="Helical" evidence="11">
    <location>
        <begin position="235"/>
        <end position="257"/>
    </location>
</feature>
<evidence type="ECO:0000256" key="2">
    <source>
        <dbReference type="ARBA" id="ARBA00022448"/>
    </source>
</evidence>
<dbReference type="InterPro" id="IPR036640">
    <property type="entry name" value="ABC1_TM_sf"/>
</dbReference>
<evidence type="ECO:0000259" key="12">
    <source>
        <dbReference type="PROSITE" id="PS50893"/>
    </source>
</evidence>
<dbReference type="FunFam" id="3.40.50.300:FF:000221">
    <property type="entry name" value="Multidrug ABC transporter ATP-binding protein"/>
    <property type="match status" value="1"/>
</dbReference>
<keyword evidence="2" id="KW-0813">Transport</keyword>
<dbReference type="Gene3D" id="1.20.1560.10">
    <property type="entry name" value="ABC transporter type 1, transmembrane domain"/>
    <property type="match status" value="1"/>
</dbReference>
<feature type="transmembrane region" description="Helical" evidence="11">
    <location>
        <begin position="126"/>
        <end position="144"/>
    </location>
</feature>
<gene>
    <name evidence="14" type="ORF">CSQ87_00670</name>
</gene>
<feature type="transmembrane region" description="Helical" evidence="11">
    <location>
        <begin position="45"/>
        <end position="78"/>
    </location>
</feature>
<dbReference type="GO" id="GO:0005524">
    <property type="term" value="F:ATP binding"/>
    <property type="evidence" value="ECO:0007669"/>
    <property type="project" value="UniProtKB-KW"/>
</dbReference>
<dbReference type="AlphaFoldDB" id="A0A2M9HHR3"/>
<dbReference type="OrthoDB" id="9806127at2"/>
<evidence type="ECO:0000313" key="15">
    <source>
        <dbReference type="Proteomes" id="UP000231451"/>
    </source>
</evidence>
<evidence type="ECO:0000256" key="7">
    <source>
        <dbReference type="ARBA" id="ARBA00022840"/>
    </source>
</evidence>
<comment type="similarity">
    <text evidence="10">Belongs to the ABC transporter superfamily. Siderophore-Fe(3+) uptake transporter (SIUT) (TC 3.A.1.21) family.</text>
</comment>
<reference evidence="14 15" key="1">
    <citation type="submission" date="2017-10" db="EMBL/GenBank/DDBJ databases">
        <title>Draft genome sequences of strains TRE 1, TRE 9, TRE H and TRI 7, isolated from tamarins, belonging to four potential novel Bifidobacterium species.</title>
        <authorList>
            <person name="Mattarelli P."/>
            <person name="Modesto M."/>
            <person name="Puglisi E."/>
            <person name="Morelli L."/>
            <person name="Spezio C."/>
            <person name="Bonetti A."/>
            <person name="Sandri C."/>
        </authorList>
    </citation>
    <scope>NUCLEOTIDE SEQUENCE [LARGE SCALE GENOMIC DNA]</scope>
    <source>
        <strain evidence="15">TRI7</strain>
    </source>
</reference>
<evidence type="ECO:0000256" key="6">
    <source>
        <dbReference type="ARBA" id="ARBA00022741"/>
    </source>
</evidence>
<keyword evidence="9 11" id="KW-0472">Membrane</keyword>
<sequence length="582" mass="64502">MREYKKESWLAPAFVAVESILEILIPTVMAMLIDQGITGGNMNAIVKFGLILLLCSIVSLGCGFLAGRFAAVAAAGFAKNLRHDQFEQVQRFSFTNIDRFSTGSIITRLTTDVTNLQTAYMMMIRMGVRAPIMVVVAWFFSFRISPSISMVFLACIPILGLGLCGLAVLVHPVFERVFHTYDELNNVVDENLQGVRVVKSFNREDYEIDKFGRISQRIFRDFTKAERIMSFNMPLMMLCVYGSMILISWMGANQIVASGNNAAVGLTTGDLTALVTYAMQILMAMMMLSMMFVMVIISQASAERITQVLQEHSTVTNPENPVREVADGSIDFDHVTFRYSDSSEKPVLDDIDLKIPSGSTIGIVGGTGSAKSSLVQLVPRLYDVSEGSLKVGGVDVRDYDLELLRDQVAMVLQKNVLFSGTITENLRWGNPDATDEEIRHACRLAQADGFIQEFPDGYDTMIEQGGTNVSGGQRQRLCIARALLKKPKILILDDSTSAVDTKTDRSIRAAFRDEIPDTTKIIIAQRVASVQESDMILVMDNGRIMARGTHDELLRTCDEYRSIYESQTKNQANPEEVEGGAR</sequence>
<evidence type="ECO:0000256" key="9">
    <source>
        <dbReference type="ARBA" id="ARBA00023136"/>
    </source>
</evidence>
<evidence type="ECO:0000256" key="10">
    <source>
        <dbReference type="ARBA" id="ARBA00023455"/>
    </source>
</evidence>
<feature type="transmembrane region" description="Helical" evidence="11">
    <location>
        <begin position="9"/>
        <end position="33"/>
    </location>
</feature>
<dbReference type="InterPro" id="IPR003593">
    <property type="entry name" value="AAA+_ATPase"/>
</dbReference>
<keyword evidence="15" id="KW-1185">Reference proteome</keyword>
<keyword evidence="6" id="KW-0547">Nucleotide-binding</keyword>
<dbReference type="GO" id="GO:0005886">
    <property type="term" value="C:plasma membrane"/>
    <property type="evidence" value="ECO:0007669"/>
    <property type="project" value="UniProtKB-SubCell"/>
</dbReference>
<organism evidence="14 15">
    <name type="scientific">Bifidobacterium simiarum</name>
    <dbReference type="NCBI Taxonomy" id="2045441"/>
    <lineage>
        <taxon>Bacteria</taxon>
        <taxon>Bacillati</taxon>
        <taxon>Actinomycetota</taxon>
        <taxon>Actinomycetes</taxon>
        <taxon>Bifidobacteriales</taxon>
        <taxon>Bifidobacteriaceae</taxon>
        <taxon>Bifidobacterium</taxon>
    </lineage>
</organism>
<keyword evidence="4" id="KW-0997">Cell inner membrane</keyword>
<dbReference type="Pfam" id="PF00664">
    <property type="entry name" value="ABC_membrane"/>
    <property type="match status" value="1"/>
</dbReference>
<comment type="subcellular location">
    <subcellularLocation>
        <location evidence="1">Cell inner membrane</location>
        <topology evidence="1">Multi-pass membrane protein</topology>
    </subcellularLocation>
</comment>
<keyword evidence="3" id="KW-1003">Cell membrane</keyword>
<dbReference type="Gene3D" id="3.40.50.300">
    <property type="entry name" value="P-loop containing nucleotide triphosphate hydrolases"/>
    <property type="match status" value="1"/>
</dbReference>
<proteinExistence type="inferred from homology"/>
<comment type="caution">
    <text evidence="14">The sequence shown here is derived from an EMBL/GenBank/DDBJ whole genome shotgun (WGS) entry which is preliminary data.</text>
</comment>
<feature type="domain" description="ABC transmembrane type-1" evidence="13">
    <location>
        <begin position="9"/>
        <end position="295"/>
    </location>
</feature>
<feature type="transmembrane region" description="Helical" evidence="11">
    <location>
        <begin position="150"/>
        <end position="170"/>
    </location>
</feature>
<dbReference type="SMART" id="SM00382">
    <property type="entry name" value="AAA"/>
    <property type="match status" value="1"/>
</dbReference>
<dbReference type="PANTHER" id="PTHR43394:SF1">
    <property type="entry name" value="ATP-BINDING CASSETTE SUB-FAMILY B MEMBER 10, MITOCHONDRIAL"/>
    <property type="match status" value="1"/>
</dbReference>
<dbReference type="Proteomes" id="UP000231451">
    <property type="component" value="Unassembled WGS sequence"/>
</dbReference>
<evidence type="ECO:0000256" key="11">
    <source>
        <dbReference type="SAM" id="Phobius"/>
    </source>
</evidence>
<dbReference type="RefSeq" id="WP_100512200.1">
    <property type="nucleotide sequence ID" value="NZ_PEBK01000001.1"/>
</dbReference>
<evidence type="ECO:0000313" key="14">
    <source>
        <dbReference type="EMBL" id="PJM76333.1"/>
    </source>
</evidence>
<protein>
    <submittedName>
        <fullName evidence="14">ABC transporter</fullName>
    </submittedName>
</protein>
<dbReference type="PROSITE" id="PS50893">
    <property type="entry name" value="ABC_TRANSPORTER_2"/>
    <property type="match status" value="1"/>
</dbReference>
<dbReference type="SUPFAM" id="SSF52540">
    <property type="entry name" value="P-loop containing nucleoside triphosphate hydrolases"/>
    <property type="match status" value="1"/>
</dbReference>
<dbReference type="InterPro" id="IPR039421">
    <property type="entry name" value="Type_1_exporter"/>
</dbReference>
<keyword evidence="8 11" id="KW-1133">Transmembrane helix</keyword>
<dbReference type="GO" id="GO:0015421">
    <property type="term" value="F:ABC-type oligopeptide transporter activity"/>
    <property type="evidence" value="ECO:0007669"/>
    <property type="project" value="TreeGrafter"/>
</dbReference>
<accession>A0A2M9HHR3</accession>
<dbReference type="PROSITE" id="PS50929">
    <property type="entry name" value="ABC_TM1F"/>
    <property type="match status" value="1"/>
</dbReference>
<feature type="domain" description="ABC transporter" evidence="12">
    <location>
        <begin position="330"/>
        <end position="566"/>
    </location>
</feature>